<evidence type="ECO:0000256" key="3">
    <source>
        <dbReference type="ARBA" id="ARBA00022989"/>
    </source>
</evidence>
<keyword evidence="1" id="KW-1003">Cell membrane</keyword>
<dbReference type="PANTHER" id="PTHR41335:SF1">
    <property type="entry name" value="MEMBRANE PROTEIN"/>
    <property type="match status" value="1"/>
</dbReference>
<dbReference type="PANTHER" id="PTHR41335">
    <property type="entry name" value="MEMBRANE PROTEIN-RELATED"/>
    <property type="match status" value="1"/>
</dbReference>
<dbReference type="EMBL" id="SOAU01000001">
    <property type="protein sequence ID" value="TDT16151.1"/>
    <property type="molecule type" value="Genomic_DNA"/>
</dbReference>
<organism evidence="7 8">
    <name type="scientific">Ilumatobacter fluminis</name>
    <dbReference type="NCBI Taxonomy" id="467091"/>
    <lineage>
        <taxon>Bacteria</taxon>
        <taxon>Bacillati</taxon>
        <taxon>Actinomycetota</taxon>
        <taxon>Acidimicrobiia</taxon>
        <taxon>Acidimicrobiales</taxon>
        <taxon>Ilumatobacteraceae</taxon>
        <taxon>Ilumatobacter</taxon>
    </lineage>
</organism>
<dbReference type="Pfam" id="PF06305">
    <property type="entry name" value="LapA_dom"/>
    <property type="match status" value="1"/>
</dbReference>
<accession>A0A4R7HYH4</accession>
<keyword evidence="8" id="KW-1185">Reference proteome</keyword>
<evidence type="ECO:0000256" key="5">
    <source>
        <dbReference type="SAM" id="Phobius"/>
    </source>
</evidence>
<dbReference type="GO" id="GO:0005886">
    <property type="term" value="C:plasma membrane"/>
    <property type="evidence" value="ECO:0007669"/>
    <property type="project" value="InterPro"/>
</dbReference>
<dbReference type="Proteomes" id="UP000294558">
    <property type="component" value="Unassembled WGS sequence"/>
</dbReference>
<evidence type="ECO:0000256" key="1">
    <source>
        <dbReference type="ARBA" id="ARBA00022475"/>
    </source>
</evidence>
<comment type="caution">
    <text evidence="7">The sequence shown here is derived from an EMBL/GenBank/DDBJ whole genome shotgun (WGS) entry which is preliminary data.</text>
</comment>
<keyword evidence="3 5" id="KW-1133">Transmembrane helix</keyword>
<protein>
    <submittedName>
        <fullName evidence="7">Uncharacterized protein DUF1049</fullName>
    </submittedName>
</protein>
<sequence>MTYHEVRENHHPDEGGGRNLPSIKLVALLVVAVAIIVFFFQNTDSVEVEFLWMDVNWPVRSVILISLVAGMIIARLGSFFWNRARRRKNERDD</sequence>
<feature type="domain" description="Lipopolysaccharide assembly protein A" evidence="6">
    <location>
        <begin position="41"/>
        <end position="88"/>
    </location>
</feature>
<evidence type="ECO:0000259" key="6">
    <source>
        <dbReference type="Pfam" id="PF06305"/>
    </source>
</evidence>
<keyword evidence="2 5" id="KW-0812">Transmembrane</keyword>
<name>A0A4R7HYH4_9ACTN</name>
<evidence type="ECO:0000256" key="2">
    <source>
        <dbReference type="ARBA" id="ARBA00022692"/>
    </source>
</evidence>
<dbReference type="RefSeq" id="WP_133868549.1">
    <property type="nucleotide sequence ID" value="NZ_JAVJPS010000040.1"/>
</dbReference>
<feature type="transmembrane region" description="Helical" evidence="5">
    <location>
        <begin position="61"/>
        <end position="81"/>
    </location>
</feature>
<gene>
    <name evidence="7" type="ORF">BDK89_1733</name>
</gene>
<dbReference type="OrthoDB" id="5197626at2"/>
<evidence type="ECO:0000313" key="7">
    <source>
        <dbReference type="EMBL" id="TDT16151.1"/>
    </source>
</evidence>
<proteinExistence type="predicted"/>
<feature type="transmembrane region" description="Helical" evidence="5">
    <location>
        <begin position="21"/>
        <end position="41"/>
    </location>
</feature>
<keyword evidence="4 5" id="KW-0472">Membrane</keyword>
<evidence type="ECO:0000313" key="8">
    <source>
        <dbReference type="Proteomes" id="UP000294558"/>
    </source>
</evidence>
<dbReference type="InterPro" id="IPR010445">
    <property type="entry name" value="LapA_dom"/>
</dbReference>
<reference evidence="7 8" key="1">
    <citation type="submission" date="2019-03" db="EMBL/GenBank/DDBJ databases">
        <title>Sequencing the genomes of 1000 actinobacteria strains.</title>
        <authorList>
            <person name="Klenk H.-P."/>
        </authorList>
    </citation>
    <scope>NUCLEOTIDE SEQUENCE [LARGE SCALE GENOMIC DNA]</scope>
    <source>
        <strain evidence="7 8">DSM 18936</strain>
    </source>
</reference>
<dbReference type="AlphaFoldDB" id="A0A4R7HYH4"/>
<evidence type="ECO:0000256" key="4">
    <source>
        <dbReference type="ARBA" id="ARBA00023136"/>
    </source>
</evidence>